<accession>A0A0C2XBF3</accession>
<organism evidence="3 4">
    <name type="scientific">Amanita muscaria (strain Koide BX008)</name>
    <dbReference type="NCBI Taxonomy" id="946122"/>
    <lineage>
        <taxon>Eukaryota</taxon>
        <taxon>Fungi</taxon>
        <taxon>Dikarya</taxon>
        <taxon>Basidiomycota</taxon>
        <taxon>Agaricomycotina</taxon>
        <taxon>Agaricomycetes</taxon>
        <taxon>Agaricomycetidae</taxon>
        <taxon>Agaricales</taxon>
        <taxon>Pluteineae</taxon>
        <taxon>Amanitaceae</taxon>
        <taxon>Amanita</taxon>
    </lineage>
</organism>
<dbReference type="PANTHER" id="PTHR24096">
    <property type="entry name" value="LONG-CHAIN-FATTY-ACID--COA LIGASE"/>
    <property type="match status" value="1"/>
</dbReference>
<evidence type="ECO:0000259" key="2">
    <source>
        <dbReference type="Pfam" id="PF13193"/>
    </source>
</evidence>
<dbReference type="EMBL" id="KN818222">
    <property type="protein sequence ID" value="KIL71742.1"/>
    <property type="molecule type" value="Genomic_DNA"/>
</dbReference>
<evidence type="ECO:0000313" key="4">
    <source>
        <dbReference type="Proteomes" id="UP000054549"/>
    </source>
</evidence>
<dbReference type="Proteomes" id="UP000054549">
    <property type="component" value="Unassembled WGS sequence"/>
</dbReference>
<dbReference type="InterPro" id="IPR000873">
    <property type="entry name" value="AMP-dep_synth/lig_dom"/>
</dbReference>
<dbReference type="OrthoDB" id="6509636at2759"/>
<evidence type="ECO:0008006" key="5">
    <source>
        <dbReference type="Google" id="ProtNLM"/>
    </source>
</evidence>
<dbReference type="InterPro" id="IPR025110">
    <property type="entry name" value="AMP-bd_C"/>
</dbReference>
<proteinExistence type="predicted"/>
<dbReference type="InterPro" id="IPR042099">
    <property type="entry name" value="ANL_N_sf"/>
</dbReference>
<dbReference type="InParanoid" id="A0A0C2XBF3"/>
<feature type="domain" description="AMP-dependent synthetase/ligase" evidence="1">
    <location>
        <begin position="47"/>
        <end position="412"/>
    </location>
</feature>
<dbReference type="InterPro" id="IPR045851">
    <property type="entry name" value="AMP-bd_C_sf"/>
</dbReference>
<dbReference type="GO" id="GO:0016405">
    <property type="term" value="F:CoA-ligase activity"/>
    <property type="evidence" value="ECO:0007669"/>
    <property type="project" value="TreeGrafter"/>
</dbReference>
<dbReference type="AlphaFoldDB" id="A0A0C2XBF3"/>
<evidence type="ECO:0000259" key="1">
    <source>
        <dbReference type="Pfam" id="PF00501"/>
    </source>
</evidence>
<feature type="domain" description="AMP-binding enzyme C-terminal" evidence="2">
    <location>
        <begin position="461"/>
        <end position="548"/>
    </location>
</feature>
<keyword evidence="4" id="KW-1185">Reference proteome</keyword>
<name>A0A0C2XBF3_AMAMK</name>
<dbReference type="InterPro" id="IPR020845">
    <property type="entry name" value="AMP-binding_CS"/>
</dbReference>
<dbReference type="SUPFAM" id="SSF56801">
    <property type="entry name" value="Acetyl-CoA synthetase-like"/>
    <property type="match status" value="1"/>
</dbReference>
<dbReference type="Gene3D" id="3.40.50.12780">
    <property type="entry name" value="N-terminal domain of ligase-like"/>
    <property type="match status" value="1"/>
</dbReference>
<gene>
    <name evidence="3" type="ORF">M378DRAFT_6435</name>
</gene>
<dbReference type="PROSITE" id="PS00455">
    <property type="entry name" value="AMP_BINDING"/>
    <property type="match status" value="1"/>
</dbReference>
<dbReference type="Pfam" id="PF13193">
    <property type="entry name" value="AMP-binding_C"/>
    <property type="match status" value="1"/>
</dbReference>
<dbReference type="STRING" id="946122.A0A0C2XBF3"/>
<protein>
    <recommendedName>
        <fullName evidence="5">Phenylacetyl-CoA ligase</fullName>
    </recommendedName>
</protein>
<dbReference type="Pfam" id="PF00501">
    <property type="entry name" value="AMP-binding"/>
    <property type="match status" value="1"/>
</dbReference>
<dbReference type="HOGENOM" id="CLU_000022_59_2_1"/>
<dbReference type="Gene3D" id="3.30.300.30">
    <property type="match status" value="1"/>
</dbReference>
<evidence type="ECO:0000313" key="3">
    <source>
        <dbReference type="EMBL" id="KIL71742.1"/>
    </source>
</evidence>
<dbReference type="FunCoup" id="A0A0C2XBF3">
    <property type="interactions" value="333"/>
</dbReference>
<dbReference type="PANTHER" id="PTHR24096:SF422">
    <property type="entry name" value="BCDNA.GH02901"/>
    <property type="match status" value="1"/>
</dbReference>
<sequence>MSVFHSPLTQLPPIPDDLTIPQFIFDYQAPSRPVRSRHVPWFIEDHSGRKVLGDQVRQRTYDLAYALRAKFQLKDGDVVCLFSVNDIDYLPAIWGVHLAGGVITPSNPGYTVDELVQQLKLSEATLIIAHPIFIRTAVAAARIAGLSEDRIVLLRKLPEVPNVVALDDLIHFATKRQSKFIPRQLRPGEGKSKLAFLSFSSGTTGKPKAVAIPHHSVIANVIQTAVHYRVTDSSLPEKLFAPEDVALGVLPLFHIYGLVYVSHAMLFCGLSLLVIPKFSFKDFLDSLVRHRVTHLFLVPPQVVLLCKASLENVDLGHVKYCVSGAAPLSGELMHNLRKILPNATIGQGYGMTETCTTVSLVPPDQRFGTIGSAGRLLPGVLARVAKPDGTLAKEGEAGELLVTGPSMALGYHKNPSATKETFIDGWVRTGDEVMIKNSEVFILDRIKEMIKVRGYQVAPAELEGHLLMRPDVADACVVSILDEYSGELPLAYIVPSPSIAARVTSDPAESRKFKETLIKYVAETKTHYKRLAGGVELIDAIPKNPSGKILRRVLREQARAARAHPKSKL</sequence>
<reference evidence="3 4" key="1">
    <citation type="submission" date="2014-04" db="EMBL/GenBank/DDBJ databases">
        <title>Evolutionary Origins and Diversification of the Mycorrhizal Mutualists.</title>
        <authorList>
            <consortium name="DOE Joint Genome Institute"/>
            <consortium name="Mycorrhizal Genomics Consortium"/>
            <person name="Kohler A."/>
            <person name="Kuo A."/>
            <person name="Nagy L.G."/>
            <person name="Floudas D."/>
            <person name="Copeland A."/>
            <person name="Barry K.W."/>
            <person name="Cichocki N."/>
            <person name="Veneault-Fourrey C."/>
            <person name="LaButti K."/>
            <person name="Lindquist E.A."/>
            <person name="Lipzen A."/>
            <person name="Lundell T."/>
            <person name="Morin E."/>
            <person name="Murat C."/>
            <person name="Riley R."/>
            <person name="Ohm R."/>
            <person name="Sun H."/>
            <person name="Tunlid A."/>
            <person name="Henrissat B."/>
            <person name="Grigoriev I.V."/>
            <person name="Hibbett D.S."/>
            <person name="Martin F."/>
        </authorList>
    </citation>
    <scope>NUCLEOTIDE SEQUENCE [LARGE SCALE GENOMIC DNA]</scope>
    <source>
        <strain evidence="3 4">Koide BX008</strain>
    </source>
</reference>